<name>A0A380P6Z9_STRGR</name>
<evidence type="ECO:0000256" key="3">
    <source>
        <dbReference type="ARBA" id="ARBA00022989"/>
    </source>
</evidence>
<evidence type="ECO:0000313" key="8">
    <source>
        <dbReference type="EMBL" id="SUP60594.1"/>
    </source>
</evidence>
<evidence type="ECO:0000256" key="1">
    <source>
        <dbReference type="ARBA" id="ARBA00004141"/>
    </source>
</evidence>
<dbReference type="GO" id="GO:0005248">
    <property type="term" value="F:voltage-gated sodium channel activity"/>
    <property type="evidence" value="ECO:0007669"/>
    <property type="project" value="TreeGrafter"/>
</dbReference>
<gene>
    <name evidence="8" type="ORF">NCTC7807_04665</name>
</gene>
<keyword evidence="3 6" id="KW-1133">Transmembrane helix</keyword>
<evidence type="ECO:0000256" key="5">
    <source>
        <dbReference type="SAM" id="MobiDB-lite"/>
    </source>
</evidence>
<dbReference type="PANTHER" id="PTHR10037">
    <property type="entry name" value="VOLTAGE-GATED CATION CHANNEL CALCIUM AND SODIUM"/>
    <property type="match status" value="1"/>
</dbReference>
<evidence type="ECO:0000256" key="2">
    <source>
        <dbReference type="ARBA" id="ARBA00022692"/>
    </source>
</evidence>
<evidence type="ECO:0000256" key="4">
    <source>
        <dbReference type="ARBA" id="ARBA00023136"/>
    </source>
</evidence>
<dbReference type="InterPro" id="IPR027359">
    <property type="entry name" value="Volt_channel_dom_sf"/>
</dbReference>
<sequence>MADARTTTRSTTRLAARASRAVDSPFFTRAVFVLIVANAVLLGAETYTGVVAGWLPLLKTAEHLFLAAFAAEILLRLAAHADRPAAFFRDPWNLFDLAVVTGAFLPFLRENTTVLRLLRLARVLRAARFLPQLRIVLVAVGKSLPGTLSFLLVGGLLLYVYAMVGWTFFADDDPEHFGSLGRAALTLFLLITLDGLGDAVRTGLEISRWTIVYFASFVLFGSFLLVNLLIGVVIGSLDEARREAESDSGSPKPPAAVPPAAPEPLPLLRARIAAARTALDDAERALTQVAPANAPRAPQVRHGPAASSVAAGDARR</sequence>
<dbReference type="GO" id="GO:0001518">
    <property type="term" value="C:voltage-gated sodium channel complex"/>
    <property type="evidence" value="ECO:0007669"/>
    <property type="project" value="TreeGrafter"/>
</dbReference>
<organism evidence="8 9">
    <name type="scientific">Streptomyces griseus</name>
    <dbReference type="NCBI Taxonomy" id="1911"/>
    <lineage>
        <taxon>Bacteria</taxon>
        <taxon>Bacillati</taxon>
        <taxon>Actinomycetota</taxon>
        <taxon>Actinomycetes</taxon>
        <taxon>Kitasatosporales</taxon>
        <taxon>Streptomycetaceae</taxon>
        <taxon>Streptomyces</taxon>
    </lineage>
</organism>
<dbReference type="PANTHER" id="PTHR10037:SF62">
    <property type="entry name" value="SODIUM CHANNEL PROTEIN 60E"/>
    <property type="match status" value="1"/>
</dbReference>
<feature type="transmembrane region" description="Helical" evidence="6">
    <location>
        <begin position="63"/>
        <end position="79"/>
    </location>
</feature>
<accession>A0A380P6Z9</accession>
<feature type="transmembrane region" description="Helical" evidence="6">
    <location>
        <begin position="148"/>
        <end position="168"/>
    </location>
</feature>
<comment type="subcellular location">
    <subcellularLocation>
        <location evidence="1">Membrane</location>
        <topology evidence="1">Multi-pass membrane protein</topology>
    </subcellularLocation>
</comment>
<dbReference type="EMBL" id="UHID01000007">
    <property type="protein sequence ID" value="SUP60594.1"/>
    <property type="molecule type" value="Genomic_DNA"/>
</dbReference>
<dbReference type="Pfam" id="PF00520">
    <property type="entry name" value="Ion_trans"/>
    <property type="match status" value="1"/>
</dbReference>
<dbReference type="GeneID" id="95071059"/>
<dbReference type="SUPFAM" id="SSF81324">
    <property type="entry name" value="Voltage-gated potassium channels"/>
    <property type="match status" value="1"/>
</dbReference>
<dbReference type="Proteomes" id="UP000254150">
    <property type="component" value="Unassembled WGS sequence"/>
</dbReference>
<dbReference type="Gene3D" id="1.20.120.350">
    <property type="entry name" value="Voltage-gated potassium channels. Chain C"/>
    <property type="match status" value="1"/>
</dbReference>
<evidence type="ECO:0000259" key="7">
    <source>
        <dbReference type="Pfam" id="PF00520"/>
    </source>
</evidence>
<feature type="domain" description="Ion transport" evidence="7">
    <location>
        <begin position="25"/>
        <end position="244"/>
    </location>
</feature>
<dbReference type="InterPro" id="IPR005821">
    <property type="entry name" value="Ion_trans_dom"/>
</dbReference>
<feature type="transmembrane region" description="Helical" evidence="6">
    <location>
        <begin position="26"/>
        <end position="43"/>
    </location>
</feature>
<feature type="region of interest" description="Disordered" evidence="5">
    <location>
        <begin position="287"/>
        <end position="316"/>
    </location>
</feature>
<dbReference type="Gene3D" id="1.10.287.70">
    <property type="match status" value="1"/>
</dbReference>
<keyword evidence="4 6" id="KW-0472">Membrane</keyword>
<dbReference type="AlphaFoldDB" id="A0A380P6Z9"/>
<protein>
    <submittedName>
        <fullName evidence="8">Ion transport protein</fullName>
    </submittedName>
</protein>
<evidence type="ECO:0000313" key="9">
    <source>
        <dbReference type="Proteomes" id="UP000254150"/>
    </source>
</evidence>
<feature type="transmembrane region" description="Helical" evidence="6">
    <location>
        <begin position="211"/>
        <end position="234"/>
    </location>
</feature>
<evidence type="ECO:0000256" key="6">
    <source>
        <dbReference type="SAM" id="Phobius"/>
    </source>
</evidence>
<proteinExistence type="predicted"/>
<dbReference type="InterPro" id="IPR043203">
    <property type="entry name" value="VGCC_Ca_Na"/>
</dbReference>
<reference evidence="8 9" key="1">
    <citation type="submission" date="2018-06" db="EMBL/GenBank/DDBJ databases">
        <authorList>
            <consortium name="Pathogen Informatics"/>
            <person name="Doyle S."/>
        </authorList>
    </citation>
    <scope>NUCLEOTIDE SEQUENCE [LARGE SCALE GENOMIC DNA]</scope>
    <source>
        <strain evidence="8 9">NCTC7807</strain>
    </source>
</reference>
<dbReference type="RefSeq" id="WP_100454066.1">
    <property type="nucleotide sequence ID" value="NZ_UHID01000007.1"/>
</dbReference>
<keyword evidence="2 6" id="KW-0812">Transmembrane</keyword>